<feature type="compositionally biased region" description="Low complexity" evidence="1">
    <location>
        <begin position="93"/>
        <end position="123"/>
    </location>
</feature>
<evidence type="ECO:0000313" key="4">
    <source>
        <dbReference type="EMBL" id="PVE66024.1"/>
    </source>
</evidence>
<keyword evidence="3" id="KW-0732">Signal</keyword>
<organism evidence="4 5">
    <name type="scientific">Microbacterium testaceum</name>
    <name type="common">Aureobacterium testaceum</name>
    <name type="synonym">Brevibacterium testaceum</name>
    <dbReference type="NCBI Taxonomy" id="2033"/>
    <lineage>
        <taxon>Bacteria</taxon>
        <taxon>Bacillati</taxon>
        <taxon>Actinomycetota</taxon>
        <taxon>Actinomycetes</taxon>
        <taxon>Micrococcales</taxon>
        <taxon>Microbacteriaceae</taxon>
        <taxon>Microbacterium</taxon>
    </lineage>
</organism>
<sequence length="277" mass="27035">MPRLSAVALIAAAAVLAPATPPSAVALPAVGAQGVTCPTAAPSAAPTGAVDMSATVIGPPSSQSSPCLPAPAGAAGSGAPSKGATGGAGGRSGSSAGSVPAGSGSETVSTVSPSPSPAPGDVDLGGVVHVGGLLSDVRISPNPFGGSALLSFTVRNVSKSTFDATAGFWMEGPFGNRVAQVDAVTVSQLKAGESRVVSAELPGVGQWTVLTAHATFRPPAEVEGTPLSPLTRDVTVFVFPWMVVAVLLLAGIAVAAVQLWRSRRYATADDLAIGVPA</sequence>
<evidence type="ECO:0000256" key="3">
    <source>
        <dbReference type="SAM" id="SignalP"/>
    </source>
</evidence>
<feature type="transmembrane region" description="Helical" evidence="2">
    <location>
        <begin position="238"/>
        <end position="260"/>
    </location>
</feature>
<evidence type="ECO:0000313" key="5">
    <source>
        <dbReference type="Proteomes" id="UP000244649"/>
    </source>
</evidence>
<keyword evidence="2" id="KW-0472">Membrane</keyword>
<feature type="chain" id="PRO_5039581493" evidence="3">
    <location>
        <begin position="20"/>
        <end position="277"/>
    </location>
</feature>
<evidence type="ECO:0000256" key="2">
    <source>
        <dbReference type="SAM" id="Phobius"/>
    </source>
</evidence>
<feature type="region of interest" description="Disordered" evidence="1">
    <location>
        <begin position="54"/>
        <end position="123"/>
    </location>
</feature>
<keyword evidence="2" id="KW-1133">Transmembrane helix</keyword>
<feature type="signal peptide" evidence="3">
    <location>
        <begin position="1"/>
        <end position="19"/>
    </location>
</feature>
<protein>
    <submittedName>
        <fullName evidence="4">Uncharacterized protein</fullName>
    </submittedName>
</protein>
<dbReference type="RefSeq" id="WP_116538231.1">
    <property type="nucleotide sequence ID" value="NZ_QDFT01000038.1"/>
</dbReference>
<keyword evidence="2" id="KW-0812">Transmembrane</keyword>
<dbReference type="Proteomes" id="UP000244649">
    <property type="component" value="Unassembled WGS sequence"/>
</dbReference>
<gene>
    <name evidence="4" type="ORF">DC432_12930</name>
</gene>
<dbReference type="EMBL" id="QDFT01000038">
    <property type="protein sequence ID" value="PVE66024.1"/>
    <property type="molecule type" value="Genomic_DNA"/>
</dbReference>
<dbReference type="AlphaFoldDB" id="A0A2T7W8M9"/>
<evidence type="ECO:0000256" key="1">
    <source>
        <dbReference type="SAM" id="MobiDB-lite"/>
    </source>
</evidence>
<proteinExistence type="predicted"/>
<name>A0A2T7W8M9_MICTE</name>
<reference evidence="4 5" key="1">
    <citation type="submission" date="2018-04" db="EMBL/GenBank/DDBJ databases">
        <authorList>
            <person name="Go L.Y."/>
            <person name="Mitchell J.A."/>
        </authorList>
    </citation>
    <scope>NUCLEOTIDE SEQUENCE [LARGE SCALE GENOMIC DNA]</scope>
    <source>
        <strain evidence="4 5">TPD7010</strain>
    </source>
</reference>
<comment type="caution">
    <text evidence="4">The sequence shown here is derived from an EMBL/GenBank/DDBJ whole genome shotgun (WGS) entry which is preliminary data.</text>
</comment>
<accession>A0A2T7W8M9</accession>
<feature type="compositionally biased region" description="Low complexity" evidence="1">
    <location>
        <begin position="64"/>
        <end position="83"/>
    </location>
</feature>